<feature type="transmembrane region" description="Helical" evidence="19">
    <location>
        <begin position="6"/>
        <end position="39"/>
    </location>
</feature>
<evidence type="ECO:0000313" key="21">
    <source>
        <dbReference type="Proteomes" id="UP000265964"/>
    </source>
</evidence>
<evidence type="ECO:0000256" key="11">
    <source>
        <dbReference type="ARBA" id="ARBA00022692"/>
    </source>
</evidence>
<keyword evidence="12 18" id="KW-0548">Nucleotidyltransferase</keyword>
<keyword evidence="11 18" id="KW-0812">Transmembrane</keyword>
<dbReference type="GO" id="GO:0016024">
    <property type="term" value="P:CDP-diacylglycerol biosynthetic process"/>
    <property type="evidence" value="ECO:0007669"/>
    <property type="project" value="UniProtKB-UniPathway"/>
</dbReference>
<comment type="caution">
    <text evidence="20">The sequence shown here is derived from an EMBL/GenBank/DDBJ whole genome shotgun (WGS) entry which is preliminary data.</text>
</comment>
<comment type="similarity">
    <text evidence="5 18">Belongs to the CDS family.</text>
</comment>
<dbReference type="Pfam" id="PF01148">
    <property type="entry name" value="CTP_transf_1"/>
    <property type="match status" value="1"/>
</dbReference>
<feature type="transmembrane region" description="Helical" evidence="19">
    <location>
        <begin position="208"/>
        <end position="227"/>
    </location>
</feature>
<feature type="transmembrane region" description="Helical" evidence="19">
    <location>
        <begin position="239"/>
        <end position="259"/>
    </location>
</feature>
<keyword evidence="9" id="KW-0444">Lipid biosynthesis</keyword>
<evidence type="ECO:0000256" key="14">
    <source>
        <dbReference type="ARBA" id="ARBA00023098"/>
    </source>
</evidence>
<proteinExistence type="inferred from homology"/>
<dbReference type="PROSITE" id="PS01315">
    <property type="entry name" value="CDS"/>
    <property type="match status" value="1"/>
</dbReference>
<evidence type="ECO:0000256" key="2">
    <source>
        <dbReference type="ARBA" id="ARBA00004651"/>
    </source>
</evidence>
<evidence type="ECO:0000256" key="3">
    <source>
        <dbReference type="ARBA" id="ARBA00005119"/>
    </source>
</evidence>
<evidence type="ECO:0000256" key="12">
    <source>
        <dbReference type="ARBA" id="ARBA00022695"/>
    </source>
</evidence>
<feature type="transmembrane region" description="Helical" evidence="19">
    <location>
        <begin position="60"/>
        <end position="83"/>
    </location>
</feature>
<comment type="pathway">
    <text evidence="3 18">Phospholipid metabolism; CDP-diacylglycerol biosynthesis; CDP-diacylglycerol from sn-glycerol 3-phosphate: step 3/3.</text>
</comment>
<dbReference type="RefSeq" id="WP_119534878.1">
    <property type="nucleotide sequence ID" value="NZ_NRJF01000137.1"/>
</dbReference>
<dbReference type="GO" id="GO:0005886">
    <property type="term" value="C:plasma membrane"/>
    <property type="evidence" value="ECO:0007669"/>
    <property type="project" value="UniProtKB-SubCell"/>
</dbReference>
<reference evidence="20 21" key="1">
    <citation type="submission" date="2017-08" db="EMBL/GenBank/DDBJ databases">
        <title>Reclassification of Bisgaard taxon 37 and 44.</title>
        <authorList>
            <person name="Christensen H."/>
        </authorList>
    </citation>
    <scope>NUCLEOTIDE SEQUENCE [LARGE SCALE GENOMIC DNA]</scope>
    <source>
        <strain evidence="20 21">EEAB3T1</strain>
    </source>
</reference>
<evidence type="ECO:0000256" key="10">
    <source>
        <dbReference type="ARBA" id="ARBA00022679"/>
    </source>
</evidence>
<gene>
    <name evidence="20" type="ORF">CKF59_05050</name>
</gene>
<organism evidence="20 21">
    <name type="scientific">Psittacicella gerlachiana</name>
    <dbReference type="NCBI Taxonomy" id="2028574"/>
    <lineage>
        <taxon>Bacteria</taxon>
        <taxon>Pseudomonadati</taxon>
        <taxon>Pseudomonadota</taxon>
        <taxon>Gammaproteobacteria</taxon>
        <taxon>Pasteurellales</taxon>
        <taxon>Psittacicellaceae</taxon>
        <taxon>Psittacicella</taxon>
    </lineage>
</organism>
<comment type="catalytic activity">
    <reaction evidence="1 18">
        <text>a 1,2-diacyl-sn-glycero-3-phosphate + CTP + H(+) = a CDP-1,2-diacyl-sn-glycerol + diphosphate</text>
        <dbReference type="Rhea" id="RHEA:16229"/>
        <dbReference type="ChEBI" id="CHEBI:15378"/>
        <dbReference type="ChEBI" id="CHEBI:33019"/>
        <dbReference type="ChEBI" id="CHEBI:37563"/>
        <dbReference type="ChEBI" id="CHEBI:58332"/>
        <dbReference type="ChEBI" id="CHEBI:58608"/>
        <dbReference type="EC" id="2.7.7.41"/>
    </reaction>
</comment>
<evidence type="ECO:0000256" key="13">
    <source>
        <dbReference type="ARBA" id="ARBA00022989"/>
    </source>
</evidence>
<feature type="transmembrane region" description="Helical" evidence="19">
    <location>
        <begin position="132"/>
        <end position="154"/>
    </location>
</feature>
<dbReference type="UniPathway" id="UPA00557">
    <property type="reaction ID" value="UER00614"/>
</dbReference>
<feature type="transmembrane region" description="Helical" evidence="19">
    <location>
        <begin position="166"/>
        <end position="187"/>
    </location>
</feature>
<dbReference type="PANTHER" id="PTHR46382">
    <property type="entry name" value="PHOSPHATIDATE CYTIDYLYLTRANSFERASE"/>
    <property type="match status" value="1"/>
</dbReference>
<keyword evidence="10 18" id="KW-0808">Transferase</keyword>
<keyword evidence="21" id="KW-1185">Reference proteome</keyword>
<dbReference type="InterPro" id="IPR000374">
    <property type="entry name" value="PC_trans"/>
</dbReference>
<evidence type="ECO:0000256" key="6">
    <source>
        <dbReference type="ARBA" id="ARBA00012487"/>
    </source>
</evidence>
<sequence length="311" mass="35309">MKQRIISGVALIIGLLLLIFVAPFPVFFAAFLIIAGISIWEYSKLIYCDNNLEPNKKWRWLYLTVIIVATLYPFLPALITWLSIGTDKFASYNTLLINSYETLMFYATFMWLFSLIIYRRTDTLLKIMHPRLVAIFAALSNGAFFASIFAVRYFDGATQAFNVDNSPILMIYIFALIACCDSGAYFFGRAFGKTKLNAIISPNKTIEGFLGGIFCALICAIIFVNFTSLNDYMMTSKRMIAFFMLSLITVLFAVHGDLVESFLKRRAGIKDSSNIIPGHGGVLDRLDSLQPSFMFLSYYWLFLTLSNFFTF</sequence>
<evidence type="ECO:0000256" key="15">
    <source>
        <dbReference type="ARBA" id="ARBA00023136"/>
    </source>
</evidence>
<keyword evidence="15 19" id="KW-0472">Membrane</keyword>
<evidence type="ECO:0000256" key="7">
    <source>
        <dbReference type="ARBA" id="ARBA00019373"/>
    </source>
</evidence>
<name>A0A3A1YBW9_9GAMM</name>
<dbReference type="EC" id="2.7.7.41" evidence="6 18"/>
<accession>A0A3A1YBW9</accession>
<keyword evidence="13 19" id="KW-1133">Transmembrane helix</keyword>
<dbReference type="GO" id="GO:0004605">
    <property type="term" value="F:phosphatidate cytidylyltransferase activity"/>
    <property type="evidence" value="ECO:0007669"/>
    <property type="project" value="UniProtKB-EC"/>
</dbReference>
<dbReference type="EMBL" id="NRJF01000137">
    <property type="protein sequence ID" value="RIY34678.1"/>
    <property type="molecule type" value="Genomic_DNA"/>
</dbReference>
<evidence type="ECO:0000256" key="19">
    <source>
        <dbReference type="SAM" id="Phobius"/>
    </source>
</evidence>
<evidence type="ECO:0000256" key="9">
    <source>
        <dbReference type="ARBA" id="ARBA00022516"/>
    </source>
</evidence>
<dbReference type="AlphaFoldDB" id="A0A3A1YBW9"/>
<comment type="pathway">
    <text evidence="4">Lipid metabolism.</text>
</comment>
<evidence type="ECO:0000256" key="17">
    <source>
        <dbReference type="ARBA" id="ARBA00023264"/>
    </source>
</evidence>
<keyword evidence="8" id="KW-1003">Cell membrane</keyword>
<feature type="transmembrane region" description="Helical" evidence="19">
    <location>
        <begin position="103"/>
        <end position="120"/>
    </location>
</feature>
<evidence type="ECO:0000256" key="18">
    <source>
        <dbReference type="RuleBase" id="RU003938"/>
    </source>
</evidence>
<evidence type="ECO:0000256" key="8">
    <source>
        <dbReference type="ARBA" id="ARBA00022475"/>
    </source>
</evidence>
<evidence type="ECO:0000313" key="20">
    <source>
        <dbReference type="EMBL" id="RIY34678.1"/>
    </source>
</evidence>
<evidence type="ECO:0000256" key="16">
    <source>
        <dbReference type="ARBA" id="ARBA00023209"/>
    </source>
</evidence>
<dbReference type="OrthoDB" id="9799199at2"/>
<dbReference type="PANTHER" id="PTHR46382:SF1">
    <property type="entry name" value="PHOSPHATIDATE CYTIDYLYLTRANSFERASE"/>
    <property type="match status" value="1"/>
</dbReference>
<keyword evidence="14" id="KW-0443">Lipid metabolism</keyword>
<evidence type="ECO:0000256" key="1">
    <source>
        <dbReference type="ARBA" id="ARBA00001698"/>
    </source>
</evidence>
<dbReference type="Proteomes" id="UP000265964">
    <property type="component" value="Unassembled WGS sequence"/>
</dbReference>
<evidence type="ECO:0000256" key="4">
    <source>
        <dbReference type="ARBA" id="ARBA00005189"/>
    </source>
</evidence>
<keyword evidence="16" id="KW-0594">Phospholipid biosynthesis</keyword>
<protein>
    <recommendedName>
        <fullName evidence="7 18">Phosphatidate cytidylyltransferase</fullName>
        <ecNumber evidence="6 18">2.7.7.41</ecNumber>
    </recommendedName>
</protein>
<evidence type="ECO:0000256" key="5">
    <source>
        <dbReference type="ARBA" id="ARBA00010185"/>
    </source>
</evidence>
<comment type="subcellular location">
    <subcellularLocation>
        <location evidence="2">Cell membrane</location>
        <topology evidence="2">Multi-pass membrane protein</topology>
    </subcellularLocation>
</comment>
<keyword evidence="17" id="KW-1208">Phospholipid metabolism</keyword>